<evidence type="ECO:0000313" key="3">
    <source>
        <dbReference type="Proteomes" id="UP000288490"/>
    </source>
</evidence>
<dbReference type="Proteomes" id="UP000288490">
    <property type="component" value="Unassembled WGS sequence"/>
</dbReference>
<feature type="transmembrane region" description="Helical" evidence="1">
    <location>
        <begin position="36"/>
        <end position="58"/>
    </location>
</feature>
<keyword evidence="1" id="KW-1133">Transmembrane helix</keyword>
<protein>
    <submittedName>
        <fullName evidence="2">Cobalt ABC transporter permease</fullName>
    </submittedName>
</protein>
<dbReference type="OrthoDB" id="8017424at2"/>
<dbReference type="Pfam" id="PF09819">
    <property type="entry name" value="ABC_cobalt"/>
    <property type="match status" value="1"/>
</dbReference>
<keyword evidence="1" id="KW-0472">Membrane</keyword>
<dbReference type="PIRSF" id="PIRSF037394">
    <property type="entry name" value="ABC_thiamine-permease_YkoE_prd"/>
    <property type="match status" value="1"/>
</dbReference>
<sequence length="186" mass="20566">MLQKWSLREVVLLAFLAFLFGGVFMGAGFLNATLNVLLTPLGLGLIGKQVIFGMWTMAAPMAAMLIPKKGSAILGEVLAALAEMIYGSYFGPGVLLSGFIQGLGTELGFIVTGYKRYDYLPLVYGAIGTTIFSFIHTYIKYGFHVYPWWMIMTLFLVRLLSVMFFGVVVVSFVMKLYNKSQQLAIL</sequence>
<comment type="caution">
    <text evidence="2">The sequence shown here is derived from an EMBL/GenBank/DDBJ whole genome shotgun (WGS) entry which is preliminary data.</text>
</comment>
<gene>
    <name evidence="2" type="ORF">CBF36_10745</name>
</gene>
<keyword evidence="1" id="KW-0812">Transmembrane</keyword>
<accession>A0A429ZB43</accession>
<dbReference type="RefSeq" id="WP_125958409.1">
    <property type="nucleotide sequence ID" value="NZ_JAQEJV010000026.1"/>
</dbReference>
<feature type="transmembrane region" description="Helical" evidence="1">
    <location>
        <begin position="145"/>
        <end position="173"/>
    </location>
</feature>
<organism evidence="2 3">
    <name type="scientific">Vagococcus bubulae</name>
    <dbReference type="NCBI Taxonomy" id="1977868"/>
    <lineage>
        <taxon>Bacteria</taxon>
        <taxon>Bacillati</taxon>
        <taxon>Bacillota</taxon>
        <taxon>Bacilli</taxon>
        <taxon>Lactobacillales</taxon>
        <taxon>Enterococcaceae</taxon>
        <taxon>Vagococcus</taxon>
    </lineage>
</organism>
<feature type="transmembrane region" description="Helical" evidence="1">
    <location>
        <begin position="121"/>
        <end position="139"/>
    </location>
</feature>
<name>A0A429ZB43_9ENTE</name>
<keyword evidence="3" id="KW-1185">Reference proteome</keyword>
<evidence type="ECO:0000313" key="2">
    <source>
        <dbReference type="EMBL" id="RST90927.1"/>
    </source>
</evidence>
<dbReference type="InterPro" id="IPR017195">
    <property type="entry name" value="ABC_thiamin-permease_prd"/>
</dbReference>
<proteinExistence type="predicted"/>
<feature type="transmembrane region" description="Helical" evidence="1">
    <location>
        <begin position="70"/>
        <end position="89"/>
    </location>
</feature>
<dbReference type="EMBL" id="NGJT01000028">
    <property type="protein sequence ID" value="RST90927.1"/>
    <property type="molecule type" value="Genomic_DNA"/>
</dbReference>
<reference evidence="2 3" key="1">
    <citation type="submission" date="2017-05" db="EMBL/GenBank/DDBJ databases">
        <title>Vagococcus spp. assemblies.</title>
        <authorList>
            <person name="Gulvik C.A."/>
        </authorList>
    </citation>
    <scope>NUCLEOTIDE SEQUENCE [LARGE SCALE GENOMIC DNA]</scope>
    <source>
        <strain evidence="2 3">SS1994</strain>
    </source>
</reference>
<dbReference type="AlphaFoldDB" id="A0A429ZB43"/>
<evidence type="ECO:0000256" key="1">
    <source>
        <dbReference type="SAM" id="Phobius"/>
    </source>
</evidence>